<proteinExistence type="predicted"/>
<reference evidence="3 4" key="1">
    <citation type="submission" date="2021-03" db="EMBL/GenBank/DDBJ databases">
        <title>Complete genome of Polaribacter_sp.SM13.</title>
        <authorList>
            <person name="Jeong S.W."/>
            <person name="Bae J.W."/>
        </authorList>
    </citation>
    <scope>NUCLEOTIDE SEQUENCE [LARGE SCALE GENOMIC DNA]</scope>
    <source>
        <strain evidence="3 4">SM13</strain>
    </source>
</reference>
<feature type="coiled-coil region" evidence="1">
    <location>
        <begin position="509"/>
        <end position="632"/>
    </location>
</feature>
<dbReference type="Gene3D" id="3.30.565.10">
    <property type="entry name" value="Histidine kinase-like ATPase, C-terminal domain"/>
    <property type="match status" value="2"/>
</dbReference>
<feature type="domain" description="Histidine kinase/HSP90-like ATPase" evidence="2">
    <location>
        <begin position="758"/>
        <end position="847"/>
    </location>
</feature>
<dbReference type="SUPFAM" id="SSF55874">
    <property type="entry name" value="ATPase domain of HSP90 chaperone/DNA topoisomerase II/histidine kinase"/>
    <property type="match status" value="2"/>
</dbReference>
<dbReference type="RefSeq" id="WP_208079802.1">
    <property type="nucleotide sequence ID" value="NZ_CP071869.1"/>
</dbReference>
<dbReference type="AlphaFoldDB" id="A0A975H7R8"/>
<organism evidence="3 4">
    <name type="scientific">Polaribacter cellanae</name>
    <dbReference type="NCBI Taxonomy" id="2818493"/>
    <lineage>
        <taxon>Bacteria</taxon>
        <taxon>Pseudomonadati</taxon>
        <taxon>Bacteroidota</taxon>
        <taxon>Flavobacteriia</taxon>
        <taxon>Flavobacteriales</taxon>
        <taxon>Flavobacteriaceae</taxon>
    </lineage>
</organism>
<protein>
    <submittedName>
        <fullName evidence="3">ATP-binding protein</fullName>
    </submittedName>
</protein>
<dbReference type="InterPro" id="IPR036890">
    <property type="entry name" value="HATPase_C_sf"/>
</dbReference>
<dbReference type="Pfam" id="PF02518">
    <property type="entry name" value="HATPase_c"/>
    <property type="match status" value="1"/>
</dbReference>
<evidence type="ECO:0000256" key="1">
    <source>
        <dbReference type="SAM" id="Coils"/>
    </source>
</evidence>
<dbReference type="KEGG" id="pcea:J3359_05935"/>
<keyword evidence="3" id="KW-0067">ATP-binding</keyword>
<dbReference type="EMBL" id="CP071869">
    <property type="protein sequence ID" value="QTE23806.1"/>
    <property type="molecule type" value="Genomic_DNA"/>
</dbReference>
<dbReference type="Pfam" id="PF13589">
    <property type="entry name" value="HATPase_c_3"/>
    <property type="match status" value="1"/>
</dbReference>
<keyword evidence="4" id="KW-1185">Reference proteome</keyword>
<evidence type="ECO:0000313" key="3">
    <source>
        <dbReference type="EMBL" id="QTE23806.1"/>
    </source>
</evidence>
<gene>
    <name evidence="3" type="ORF">J3359_05935</name>
</gene>
<keyword evidence="1" id="KW-0175">Coiled coil</keyword>
<dbReference type="GO" id="GO:0005524">
    <property type="term" value="F:ATP binding"/>
    <property type="evidence" value="ECO:0007669"/>
    <property type="project" value="UniProtKB-KW"/>
</dbReference>
<keyword evidence="3" id="KW-0547">Nucleotide-binding</keyword>
<dbReference type="InterPro" id="IPR003594">
    <property type="entry name" value="HATPase_dom"/>
</dbReference>
<name>A0A975H7R8_9FLAO</name>
<dbReference type="Proteomes" id="UP000663920">
    <property type="component" value="Chromosome"/>
</dbReference>
<evidence type="ECO:0000313" key="4">
    <source>
        <dbReference type="Proteomes" id="UP000663920"/>
    </source>
</evidence>
<accession>A0A975H7R8</accession>
<evidence type="ECO:0000259" key="2">
    <source>
        <dbReference type="Pfam" id="PF02518"/>
    </source>
</evidence>
<sequence>MTNPNELHFKTNVQLKNIIGKDLINDDNIAILELVKNSFDADAKRVNVTYFNLKDNDDELIQSFSEKTSRLIIQDDGLGMDLEDIQDKWLNIAYSEKKSNKTQHNRRMAGAKGVGRFSCDRLGEYLNLYAKTKDDKKYVKLSIDWKLFEIEDEKKEIQSIPLKFEYLSKNEIENLGFKAFENGVLLEVIKLRSSWAYPIKDKSGNTIKWDTEKFVDLKKYLEKLINPNQAFQDDDFGIYISTPEFIKENDLRNEYEKFIGKVENRIFDKLDFKSTSIETRTQDGGKIIYTELKDKGDTIFWLKERNPYYPSIKNVKISIYYLNPYAKAFFTKQTGIQSVNYGSIFLFINGFRISPYGEVGNDWLGLDQRKAQKTRSFLGLRDIIGQIEILDELNDFQIISSREGIVRNDNYKDLTNSERNDSFYYKAHRRLERYVVEGLNWDSSIYDNKDPQFKEIEQKIISGKAKENELIFREDDQTKQKRTYSAIHSIISARVNDVIELYINENLITQKIEEERQKSEREFQQLIEDFDNKKIDSETLGRILQRKAEQNAELEKQLKEFSRYSTNEATTKAILELQNYKKTVEEQTILIEKLQYELDDLKNQKQSAEKTAKEYKDKADKAEVDLSIEKEKNLYLLATRRTLSPDADGLIHTIKINNIEIRDGIENVIDDLTEDDFDINNLIERLGFLKLNAERSLKMSEFVTRSDLKEDIEKKDVDLVSYIQEYISLYGETFSDKISFEFKVNNSYLNKNISVLNLSIILDNLISNSIKWGAENILIEFNNTSDKQLEFVFSDDGDGLSDKFLDKHERIFELSVRDIPLSGMNGSGIGLFYTKNLLNDMNSEIDFIGNNLKLSGASFKLIFNTI</sequence>